<dbReference type="CDD" id="cd00082">
    <property type="entry name" value="HisKA"/>
    <property type="match status" value="1"/>
</dbReference>
<protein>
    <recommendedName>
        <fullName evidence="3">histidine kinase</fullName>
        <ecNumber evidence="3">2.7.13.3</ecNumber>
    </recommendedName>
</protein>
<dbReference type="KEGG" id="bfz:BAU07_13370"/>
<evidence type="ECO:0000313" key="15">
    <source>
        <dbReference type="Proteomes" id="UP000091926"/>
    </source>
</evidence>
<dbReference type="Pfam" id="PF00512">
    <property type="entry name" value="HisKA"/>
    <property type="match status" value="1"/>
</dbReference>
<dbReference type="OrthoDB" id="8554694at2"/>
<evidence type="ECO:0000256" key="10">
    <source>
        <dbReference type="ARBA" id="ARBA00023136"/>
    </source>
</evidence>
<comment type="subcellular location">
    <subcellularLocation>
        <location evidence="2">Membrane</location>
        <topology evidence="2">Multi-pass membrane protein</topology>
    </subcellularLocation>
</comment>
<dbReference type="GO" id="GO:0000155">
    <property type="term" value="F:phosphorelay sensor kinase activity"/>
    <property type="evidence" value="ECO:0007669"/>
    <property type="project" value="InterPro"/>
</dbReference>
<dbReference type="InterPro" id="IPR036097">
    <property type="entry name" value="HisK_dim/P_sf"/>
</dbReference>
<comment type="catalytic activity">
    <reaction evidence="1">
        <text>ATP + protein L-histidine = ADP + protein N-phospho-L-histidine.</text>
        <dbReference type="EC" id="2.7.13.3"/>
    </reaction>
</comment>
<dbReference type="SMART" id="SM00388">
    <property type="entry name" value="HisKA"/>
    <property type="match status" value="1"/>
</dbReference>
<evidence type="ECO:0000256" key="2">
    <source>
        <dbReference type="ARBA" id="ARBA00004141"/>
    </source>
</evidence>
<dbReference type="Gene3D" id="1.10.287.130">
    <property type="match status" value="1"/>
</dbReference>
<dbReference type="PROSITE" id="PS50885">
    <property type="entry name" value="HAMP"/>
    <property type="match status" value="1"/>
</dbReference>
<keyword evidence="8 11" id="KW-1133">Transmembrane helix</keyword>
<keyword evidence="10 11" id="KW-0472">Membrane</keyword>
<keyword evidence="7" id="KW-0418">Kinase</keyword>
<keyword evidence="4" id="KW-0597">Phosphoprotein</keyword>
<dbReference type="InterPro" id="IPR050428">
    <property type="entry name" value="TCS_sensor_his_kinase"/>
</dbReference>
<dbReference type="InterPro" id="IPR004358">
    <property type="entry name" value="Sig_transdc_His_kin-like_C"/>
</dbReference>
<evidence type="ECO:0000256" key="4">
    <source>
        <dbReference type="ARBA" id="ARBA00022553"/>
    </source>
</evidence>
<evidence type="ECO:0000256" key="9">
    <source>
        <dbReference type="ARBA" id="ARBA00023012"/>
    </source>
</evidence>
<keyword evidence="5" id="KW-0808">Transferase</keyword>
<dbReference type="PANTHER" id="PTHR45436:SF15">
    <property type="entry name" value="SENSOR HISTIDINE KINASE CUSS"/>
    <property type="match status" value="1"/>
</dbReference>
<evidence type="ECO:0000313" key="14">
    <source>
        <dbReference type="EMBL" id="ANN77946.1"/>
    </source>
</evidence>
<dbReference type="InterPro" id="IPR003594">
    <property type="entry name" value="HATPase_dom"/>
</dbReference>
<evidence type="ECO:0000256" key="6">
    <source>
        <dbReference type="ARBA" id="ARBA00022692"/>
    </source>
</evidence>
<dbReference type="PANTHER" id="PTHR45436">
    <property type="entry name" value="SENSOR HISTIDINE KINASE YKOH"/>
    <property type="match status" value="1"/>
</dbReference>
<dbReference type="AlphaFoldDB" id="A0A193GER8"/>
<dbReference type="EMBL" id="CP016172">
    <property type="protein sequence ID" value="ANN77946.1"/>
    <property type="molecule type" value="Genomic_DNA"/>
</dbReference>
<reference evidence="14 15" key="1">
    <citation type="submission" date="2016-06" db="EMBL/GenBank/DDBJ databases">
        <title>Complete genome sequences of Bordetella bronchialis and Bordetella flabilis.</title>
        <authorList>
            <person name="LiPuma J.J."/>
            <person name="Spilker T."/>
        </authorList>
    </citation>
    <scope>NUCLEOTIDE SEQUENCE [LARGE SCALE GENOMIC DNA]</scope>
    <source>
        <strain evidence="14 15">AU10664</strain>
    </source>
</reference>
<dbReference type="SUPFAM" id="SSF47384">
    <property type="entry name" value="Homodimeric domain of signal transducing histidine kinase"/>
    <property type="match status" value="1"/>
</dbReference>
<dbReference type="CDD" id="cd00075">
    <property type="entry name" value="HATPase"/>
    <property type="match status" value="1"/>
</dbReference>
<dbReference type="EC" id="2.7.13.3" evidence="3"/>
<feature type="domain" description="HAMP" evidence="13">
    <location>
        <begin position="175"/>
        <end position="227"/>
    </location>
</feature>
<dbReference type="PRINTS" id="PR00344">
    <property type="entry name" value="BCTRLSENSOR"/>
</dbReference>
<dbReference type="Gene3D" id="3.30.565.10">
    <property type="entry name" value="Histidine kinase-like ATPase, C-terminal domain"/>
    <property type="match status" value="1"/>
</dbReference>
<evidence type="ECO:0000256" key="1">
    <source>
        <dbReference type="ARBA" id="ARBA00000085"/>
    </source>
</evidence>
<dbReference type="InterPro" id="IPR036890">
    <property type="entry name" value="HATPase_C_sf"/>
</dbReference>
<dbReference type="SMART" id="SM00387">
    <property type="entry name" value="HATPase_c"/>
    <property type="match status" value="1"/>
</dbReference>
<evidence type="ECO:0000256" key="7">
    <source>
        <dbReference type="ARBA" id="ARBA00022777"/>
    </source>
</evidence>
<proteinExistence type="predicted"/>
<dbReference type="STRING" id="463014.BAU07_13370"/>
<gene>
    <name evidence="14" type="ORF">BAU07_13370</name>
</gene>
<keyword evidence="15" id="KW-1185">Reference proteome</keyword>
<dbReference type="PROSITE" id="PS50109">
    <property type="entry name" value="HIS_KIN"/>
    <property type="match status" value="1"/>
</dbReference>
<evidence type="ECO:0000256" key="11">
    <source>
        <dbReference type="SAM" id="Phobius"/>
    </source>
</evidence>
<keyword evidence="9" id="KW-0902">Two-component regulatory system</keyword>
<dbReference type="Proteomes" id="UP000091926">
    <property type="component" value="Chromosome"/>
</dbReference>
<evidence type="ECO:0000256" key="3">
    <source>
        <dbReference type="ARBA" id="ARBA00012438"/>
    </source>
</evidence>
<evidence type="ECO:0000259" key="13">
    <source>
        <dbReference type="PROSITE" id="PS50885"/>
    </source>
</evidence>
<dbReference type="GO" id="GO:0005886">
    <property type="term" value="C:plasma membrane"/>
    <property type="evidence" value="ECO:0007669"/>
    <property type="project" value="TreeGrafter"/>
</dbReference>
<name>A0A193GER8_9BORD</name>
<dbReference type="SUPFAM" id="SSF55874">
    <property type="entry name" value="ATPase domain of HSP90 chaperone/DNA topoisomerase II/histidine kinase"/>
    <property type="match status" value="1"/>
</dbReference>
<evidence type="ECO:0000259" key="12">
    <source>
        <dbReference type="PROSITE" id="PS50109"/>
    </source>
</evidence>
<dbReference type="InterPro" id="IPR003661">
    <property type="entry name" value="HisK_dim/P_dom"/>
</dbReference>
<dbReference type="InterPro" id="IPR005467">
    <property type="entry name" value="His_kinase_dom"/>
</dbReference>
<accession>A0A193GER8</accession>
<dbReference type="InterPro" id="IPR003660">
    <property type="entry name" value="HAMP_dom"/>
</dbReference>
<sequence>MERCDRAMKCSLQVYLCCWLAAIVAIVAVLAGGYSFFAAIHEANEYQDAQLRQIAALVDQNALVPVSPAMRPNEGHEARKRAVVIQVLDRTQPRTAAWPGSLDLPENLPDGFLTLTVNDVPWRFYVVALQSGDRLAVGQRTAARDELARGSGWRTLVPFIILIPVLIATITLMVRRGLLPVSRLARGIDARIHHDLRPLDATQVPREIRPFVVSINGLLGRVRESMEMQRRFVADAAHELRSPLTAMSVQLDNVSAAQLPGDAAVRLEQLRGGLRRTIALAEQLLSLARSQDAAGHPVQAIDAKPVISRVVEDLLPLALSRSTDLGVEVEDGVRIATTPVDLATVVRNVLDNAIRYTPEGGRVDLRLRRAPEAVSLEVEDNGPGIPQDERHRVFDRFYRIVGSRQSGSGLGLSIVATIVNRWQGRIALSDAHAGSPAGLRVRIEIPHSPTERTH</sequence>
<feature type="transmembrane region" description="Helical" evidence="11">
    <location>
        <begin position="156"/>
        <end position="174"/>
    </location>
</feature>
<feature type="transmembrane region" description="Helical" evidence="11">
    <location>
        <begin position="12"/>
        <end position="37"/>
    </location>
</feature>
<feature type="domain" description="Histidine kinase" evidence="12">
    <location>
        <begin position="235"/>
        <end position="449"/>
    </location>
</feature>
<organism evidence="14 15">
    <name type="scientific">Bordetella flabilis</name>
    <dbReference type="NCBI Taxonomy" id="463014"/>
    <lineage>
        <taxon>Bacteria</taxon>
        <taxon>Pseudomonadati</taxon>
        <taxon>Pseudomonadota</taxon>
        <taxon>Betaproteobacteria</taxon>
        <taxon>Burkholderiales</taxon>
        <taxon>Alcaligenaceae</taxon>
        <taxon>Bordetella</taxon>
    </lineage>
</organism>
<evidence type="ECO:0000256" key="5">
    <source>
        <dbReference type="ARBA" id="ARBA00022679"/>
    </source>
</evidence>
<evidence type="ECO:0000256" key="8">
    <source>
        <dbReference type="ARBA" id="ARBA00022989"/>
    </source>
</evidence>
<dbReference type="Pfam" id="PF02518">
    <property type="entry name" value="HATPase_c"/>
    <property type="match status" value="1"/>
</dbReference>
<keyword evidence="6 11" id="KW-0812">Transmembrane</keyword>